<dbReference type="EMBL" id="ML213591">
    <property type="protein sequence ID" value="TFK43885.1"/>
    <property type="molecule type" value="Genomic_DNA"/>
</dbReference>
<organism evidence="6 7">
    <name type="scientific">Crucibulum laeve</name>
    <dbReference type="NCBI Taxonomy" id="68775"/>
    <lineage>
        <taxon>Eukaryota</taxon>
        <taxon>Fungi</taxon>
        <taxon>Dikarya</taxon>
        <taxon>Basidiomycota</taxon>
        <taxon>Agaricomycotina</taxon>
        <taxon>Agaricomycetes</taxon>
        <taxon>Agaricomycetidae</taxon>
        <taxon>Agaricales</taxon>
        <taxon>Agaricineae</taxon>
        <taxon>Nidulariaceae</taxon>
        <taxon>Crucibulum</taxon>
    </lineage>
</organism>
<name>A0A5C3MGW0_9AGAR</name>
<dbReference type="AlphaFoldDB" id="A0A5C3MGW0"/>
<comment type="subcellular location">
    <subcellularLocation>
        <location evidence="1">Mitochondrion inner membrane</location>
    </subcellularLocation>
</comment>
<dbReference type="GO" id="GO:0005743">
    <property type="term" value="C:mitochondrial inner membrane"/>
    <property type="evidence" value="ECO:0007669"/>
    <property type="project" value="UniProtKB-SubCell"/>
</dbReference>
<evidence type="ECO:0000313" key="7">
    <source>
        <dbReference type="Proteomes" id="UP000308652"/>
    </source>
</evidence>
<feature type="transmembrane region" description="Helical" evidence="5">
    <location>
        <begin position="37"/>
        <end position="61"/>
    </location>
</feature>
<sequence length="66" mass="7386">MALLTPLYNLPNHVIEKQKHYQNSHKPIMLRGPRGRLYVGVYGVAFTAGVAGTVFSLYQLVKGKQD</sequence>
<dbReference type="Proteomes" id="UP000308652">
    <property type="component" value="Unassembled WGS sequence"/>
</dbReference>
<keyword evidence="5" id="KW-1133">Transmembrane helix</keyword>
<accession>A0A5C3MGW0</accession>
<keyword evidence="2" id="KW-0999">Mitochondrion inner membrane</keyword>
<keyword evidence="4 5" id="KW-0472">Membrane</keyword>
<evidence type="ECO:0000256" key="2">
    <source>
        <dbReference type="ARBA" id="ARBA00022792"/>
    </source>
</evidence>
<proteinExistence type="predicted"/>
<keyword evidence="5" id="KW-0812">Transmembrane</keyword>
<gene>
    <name evidence="6" type="ORF">BDQ12DRAFT_719064</name>
</gene>
<evidence type="ECO:0000256" key="3">
    <source>
        <dbReference type="ARBA" id="ARBA00023128"/>
    </source>
</evidence>
<dbReference type="Pfam" id="PF02238">
    <property type="entry name" value="COX7a"/>
    <property type="match status" value="1"/>
</dbReference>
<keyword evidence="7" id="KW-1185">Reference proteome</keyword>
<dbReference type="InterPro" id="IPR039297">
    <property type="entry name" value="COX7a"/>
</dbReference>
<dbReference type="STRING" id="68775.A0A5C3MGW0"/>
<evidence type="ECO:0000256" key="5">
    <source>
        <dbReference type="SAM" id="Phobius"/>
    </source>
</evidence>
<evidence type="ECO:0000256" key="1">
    <source>
        <dbReference type="ARBA" id="ARBA00004273"/>
    </source>
</evidence>
<evidence type="ECO:0000256" key="4">
    <source>
        <dbReference type="ARBA" id="ARBA00023136"/>
    </source>
</evidence>
<dbReference type="OrthoDB" id="5511599at2759"/>
<evidence type="ECO:0000313" key="6">
    <source>
        <dbReference type="EMBL" id="TFK43885.1"/>
    </source>
</evidence>
<reference evidence="6 7" key="1">
    <citation type="journal article" date="2019" name="Nat. Ecol. Evol.">
        <title>Megaphylogeny resolves global patterns of mushroom evolution.</title>
        <authorList>
            <person name="Varga T."/>
            <person name="Krizsan K."/>
            <person name="Foldi C."/>
            <person name="Dima B."/>
            <person name="Sanchez-Garcia M."/>
            <person name="Sanchez-Ramirez S."/>
            <person name="Szollosi G.J."/>
            <person name="Szarkandi J.G."/>
            <person name="Papp V."/>
            <person name="Albert L."/>
            <person name="Andreopoulos W."/>
            <person name="Angelini C."/>
            <person name="Antonin V."/>
            <person name="Barry K.W."/>
            <person name="Bougher N.L."/>
            <person name="Buchanan P."/>
            <person name="Buyck B."/>
            <person name="Bense V."/>
            <person name="Catcheside P."/>
            <person name="Chovatia M."/>
            <person name="Cooper J."/>
            <person name="Damon W."/>
            <person name="Desjardin D."/>
            <person name="Finy P."/>
            <person name="Geml J."/>
            <person name="Haridas S."/>
            <person name="Hughes K."/>
            <person name="Justo A."/>
            <person name="Karasinski D."/>
            <person name="Kautmanova I."/>
            <person name="Kiss B."/>
            <person name="Kocsube S."/>
            <person name="Kotiranta H."/>
            <person name="LaButti K.M."/>
            <person name="Lechner B.E."/>
            <person name="Liimatainen K."/>
            <person name="Lipzen A."/>
            <person name="Lukacs Z."/>
            <person name="Mihaltcheva S."/>
            <person name="Morgado L.N."/>
            <person name="Niskanen T."/>
            <person name="Noordeloos M.E."/>
            <person name="Ohm R.A."/>
            <person name="Ortiz-Santana B."/>
            <person name="Ovrebo C."/>
            <person name="Racz N."/>
            <person name="Riley R."/>
            <person name="Savchenko A."/>
            <person name="Shiryaev A."/>
            <person name="Soop K."/>
            <person name="Spirin V."/>
            <person name="Szebenyi C."/>
            <person name="Tomsovsky M."/>
            <person name="Tulloss R.E."/>
            <person name="Uehling J."/>
            <person name="Grigoriev I.V."/>
            <person name="Vagvolgyi C."/>
            <person name="Papp T."/>
            <person name="Martin F.M."/>
            <person name="Miettinen O."/>
            <person name="Hibbett D.S."/>
            <person name="Nagy L.G."/>
        </authorList>
    </citation>
    <scope>NUCLEOTIDE SEQUENCE [LARGE SCALE GENOMIC DNA]</scope>
    <source>
        <strain evidence="6 7">CBS 166.37</strain>
    </source>
</reference>
<protein>
    <submittedName>
        <fullName evidence="6">Uncharacterized protein</fullName>
    </submittedName>
</protein>
<keyword evidence="3" id="KW-0496">Mitochondrion</keyword>